<dbReference type="GO" id="GO:0000103">
    <property type="term" value="P:sulfate assimilation"/>
    <property type="evidence" value="ECO:0007669"/>
    <property type="project" value="UniProtKB-UniRule"/>
</dbReference>
<dbReference type="AlphaFoldDB" id="D1P4R3"/>
<evidence type="ECO:0000256" key="6">
    <source>
        <dbReference type="ARBA" id="ARBA00018163"/>
    </source>
</evidence>
<evidence type="ECO:0000256" key="14">
    <source>
        <dbReference type="HAMAP-Rule" id="MF_00065"/>
    </source>
</evidence>
<feature type="domain" description="APS kinase" evidence="16">
    <location>
        <begin position="31"/>
        <end position="181"/>
    </location>
</feature>
<comment type="pathway">
    <text evidence="3 14 15">Sulfur metabolism; hydrogen sulfide biosynthesis; sulfite from sulfate: step 2/3.</text>
</comment>
<evidence type="ECO:0000256" key="12">
    <source>
        <dbReference type="ARBA" id="ARBA00031393"/>
    </source>
</evidence>
<comment type="similarity">
    <text evidence="4 14 15">Belongs to the APS kinase family.</text>
</comment>
<comment type="function">
    <text evidence="2 14 15">Catalyzes the synthesis of activated sulfate.</text>
</comment>
<sequence>MGNKAMNSINQIVWHPHVVTRELREKHNGHQGAVLWFTGLSGSGKSTLAGAVESQLANLGAKTYLLDGDNIRHGLCRDLGFSDADRQENIRRIGEVAKLMVDAGLIVATAFISPYQSDRQKVRELFQPEQFFELYVDTPIAICEQRDPKGLYQQARAGKIQQFTGIDSPYQAPENPELHLDGQQPIDTLLMQVLSLLQQKNIIPELN</sequence>
<dbReference type="UniPathway" id="UPA00140">
    <property type="reaction ID" value="UER00205"/>
</dbReference>
<dbReference type="Proteomes" id="UP000005512">
    <property type="component" value="Unassembled WGS sequence"/>
</dbReference>
<name>D1P4R3_9GAMM</name>
<evidence type="ECO:0000256" key="2">
    <source>
        <dbReference type="ARBA" id="ARBA00002632"/>
    </source>
</evidence>
<evidence type="ECO:0000256" key="7">
    <source>
        <dbReference type="ARBA" id="ARBA00022679"/>
    </source>
</evidence>
<dbReference type="InterPro" id="IPR027417">
    <property type="entry name" value="P-loop_NTPase"/>
</dbReference>
<keyword evidence="14" id="KW-0597">Phosphoprotein</keyword>
<dbReference type="EMBL" id="ABXV02000030">
    <property type="protein sequence ID" value="EFB71889.1"/>
    <property type="molecule type" value="Genomic_DNA"/>
</dbReference>
<keyword evidence="10 14" id="KW-0067">ATP-binding</keyword>
<dbReference type="InterPro" id="IPR002891">
    <property type="entry name" value="APS"/>
</dbReference>
<protein>
    <recommendedName>
        <fullName evidence="6 14">Adenylyl-sulfate kinase</fullName>
        <ecNumber evidence="5 14">2.7.1.25</ecNumber>
    </recommendedName>
    <alternativeName>
        <fullName evidence="12 14">APS kinase</fullName>
    </alternativeName>
    <alternativeName>
        <fullName evidence="13 14">ATP adenosine-5'-phosphosulfate 3'-phosphotransferase</fullName>
    </alternativeName>
    <alternativeName>
        <fullName evidence="11 14">Adenosine-5'-phosphosulfate kinase</fullName>
    </alternativeName>
</protein>
<evidence type="ECO:0000256" key="8">
    <source>
        <dbReference type="ARBA" id="ARBA00022741"/>
    </source>
</evidence>
<evidence type="ECO:0000256" key="9">
    <source>
        <dbReference type="ARBA" id="ARBA00022777"/>
    </source>
</evidence>
<dbReference type="EC" id="2.7.1.25" evidence="5 14"/>
<dbReference type="HAMAP" id="MF_00065">
    <property type="entry name" value="Adenylyl_sulf_kinase"/>
    <property type="match status" value="1"/>
</dbReference>
<evidence type="ECO:0000256" key="4">
    <source>
        <dbReference type="ARBA" id="ARBA00007008"/>
    </source>
</evidence>
<keyword evidence="18" id="KW-1185">Reference proteome</keyword>
<dbReference type="CDD" id="cd02027">
    <property type="entry name" value="APSK"/>
    <property type="match status" value="1"/>
</dbReference>
<comment type="caution">
    <text evidence="17">The sequence shown here is derived from an EMBL/GenBank/DDBJ whole genome shotgun (WGS) entry which is preliminary data.</text>
</comment>
<dbReference type="eggNOG" id="COG0529">
    <property type="taxonomic scope" value="Bacteria"/>
</dbReference>
<dbReference type="PANTHER" id="PTHR11055:SF63">
    <property type="entry name" value="ADENYLYL-SULFATE KINASE 1, CHLOROPLASTIC"/>
    <property type="match status" value="1"/>
</dbReference>
<evidence type="ECO:0000259" key="16">
    <source>
        <dbReference type="Pfam" id="PF01583"/>
    </source>
</evidence>
<gene>
    <name evidence="14 17" type="primary">cysC</name>
    <name evidence="17" type="ORF">PROVRUST_07215</name>
</gene>
<dbReference type="GO" id="GO:0005524">
    <property type="term" value="F:ATP binding"/>
    <property type="evidence" value="ECO:0007669"/>
    <property type="project" value="UniProtKB-UniRule"/>
</dbReference>
<reference evidence="17" key="1">
    <citation type="submission" date="2009-12" db="EMBL/GenBank/DDBJ databases">
        <authorList>
            <person name="Weinstock G."/>
            <person name="Sodergren E."/>
            <person name="Clifton S."/>
            <person name="Fulton L."/>
            <person name="Fulton B."/>
            <person name="Courtney L."/>
            <person name="Fronick C."/>
            <person name="Harrison M."/>
            <person name="Strong C."/>
            <person name="Farmer C."/>
            <person name="Delahaunty K."/>
            <person name="Markovic C."/>
            <person name="Hall O."/>
            <person name="Minx P."/>
            <person name="Tomlinson C."/>
            <person name="Mitreva M."/>
            <person name="Nelson J."/>
            <person name="Hou S."/>
            <person name="Wollam A."/>
            <person name="Pepin K.H."/>
            <person name="Johnson M."/>
            <person name="Bhonagiri V."/>
            <person name="Nash W.E."/>
            <person name="Warren W."/>
            <person name="Chinwalla A."/>
            <person name="Mardis E.R."/>
            <person name="Wilson R.K."/>
        </authorList>
    </citation>
    <scope>NUCLEOTIDE SEQUENCE [LARGE SCALE GENOMIC DNA]</scope>
    <source>
        <strain evidence="17">DSM 4541</strain>
    </source>
</reference>
<dbReference type="SUPFAM" id="SSF52540">
    <property type="entry name" value="P-loop containing nucleoside triphosphate hydrolases"/>
    <property type="match status" value="1"/>
</dbReference>
<feature type="active site" description="Phosphoserine intermediate" evidence="14">
    <location>
        <position position="113"/>
    </location>
</feature>
<comment type="catalytic activity">
    <reaction evidence="1 14 15">
        <text>adenosine 5'-phosphosulfate + ATP = 3'-phosphoadenylyl sulfate + ADP + H(+)</text>
        <dbReference type="Rhea" id="RHEA:24152"/>
        <dbReference type="ChEBI" id="CHEBI:15378"/>
        <dbReference type="ChEBI" id="CHEBI:30616"/>
        <dbReference type="ChEBI" id="CHEBI:58243"/>
        <dbReference type="ChEBI" id="CHEBI:58339"/>
        <dbReference type="ChEBI" id="CHEBI:456216"/>
        <dbReference type="EC" id="2.7.1.25"/>
    </reaction>
</comment>
<dbReference type="FunFam" id="3.40.50.300:FF:000212">
    <property type="entry name" value="Adenylyl-sulfate kinase"/>
    <property type="match status" value="1"/>
</dbReference>
<dbReference type="STRING" id="500637.PROVRUST_07215"/>
<evidence type="ECO:0000256" key="11">
    <source>
        <dbReference type="ARBA" id="ARBA00029724"/>
    </source>
</evidence>
<evidence type="ECO:0000256" key="13">
    <source>
        <dbReference type="ARBA" id="ARBA00031464"/>
    </source>
</evidence>
<proteinExistence type="inferred from homology"/>
<organism evidence="17 18">
    <name type="scientific">Providencia rustigianii DSM 4541</name>
    <dbReference type="NCBI Taxonomy" id="500637"/>
    <lineage>
        <taxon>Bacteria</taxon>
        <taxon>Pseudomonadati</taxon>
        <taxon>Pseudomonadota</taxon>
        <taxon>Gammaproteobacteria</taxon>
        <taxon>Enterobacterales</taxon>
        <taxon>Morganellaceae</taxon>
        <taxon>Providencia</taxon>
    </lineage>
</organism>
<evidence type="ECO:0000256" key="10">
    <source>
        <dbReference type="ARBA" id="ARBA00022840"/>
    </source>
</evidence>
<keyword evidence="9 14" id="KW-0418">Kinase</keyword>
<accession>D1P4R3</accession>
<evidence type="ECO:0000256" key="5">
    <source>
        <dbReference type="ARBA" id="ARBA00012121"/>
    </source>
</evidence>
<dbReference type="NCBIfam" id="TIGR00455">
    <property type="entry name" value="apsK"/>
    <property type="match status" value="1"/>
</dbReference>
<keyword evidence="7 14" id="KW-0808">Transferase</keyword>
<evidence type="ECO:0000256" key="3">
    <source>
        <dbReference type="ARBA" id="ARBA00004806"/>
    </source>
</evidence>
<feature type="binding site" evidence="14">
    <location>
        <begin position="39"/>
        <end position="46"/>
    </location>
    <ligand>
        <name>ATP</name>
        <dbReference type="ChEBI" id="CHEBI:30616"/>
    </ligand>
</feature>
<keyword evidence="8 14" id="KW-0547">Nucleotide-binding</keyword>
<dbReference type="GO" id="GO:0070814">
    <property type="term" value="P:hydrogen sulfide biosynthetic process"/>
    <property type="evidence" value="ECO:0007669"/>
    <property type="project" value="UniProtKB-UniRule"/>
</dbReference>
<dbReference type="Pfam" id="PF01583">
    <property type="entry name" value="APS_kinase"/>
    <property type="match status" value="1"/>
</dbReference>
<evidence type="ECO:0000313" key="17">
    <source>
        <dbReference type="EMBL" id="EFB71889.1"/>
    </source>
</evidence>
<evidence type="ECO:0000256" key="15">
    <source>
        <dbReference type="RuleBase" id="RU004347"/>
    </source>
</evidence>
<evidence type="ECO:0000313" key="18">
    <source>
        <dbReference type="Proteomes" id="UP000005512"/>
    </source>
</evidence>
<dbReference type="PANTHER" id="PTHR11055">
    <property type="entry name" value="BIFUNCTIONAL 3'-PHOSPHOADENOSINE 5'-PHOSPHOSULFATE SYNTHASE"/>
    <property type="match status" value="1"/>
</dbReference>
<dbReference type="GO" id="GO:0004020">
    <property type="term" value="F:adenylylsulfate kinase activity"/>
    <property type="evidence" value="ECO:0007669"/>
    <property type="project" value="UniProtKB-UniRule"/>
</dbReference>
<evidence type="ECO:0000256" key="1">
    <source>
        <dbReference type="ARBA" id="ARBA00001823"/>
    </source>
</evidence>
<dbReference type="HOGENOM" id="CLU_046932_1_1_6"/>
<dbReference type="Gene3D" id="3.40.50.300">
    <property type="entry name" value="P-loop containing nucleotide triphosphate hydrolases"/>
    <property type="match status" value="1"/>
</dbReference>
<dbReference type="InterPro" id="IPR059117">
    <property type="entry name" value="APS_kinase_dom"/>
</dbReference>
<dbReference type="NCBIfam" id="NF003013">
    <property type="entry name" value="PRK03846.1"/>
    <property type="match status" value="1"/>
</dbReference>